<evidence type="ECO:0000313" key="3">
    <source>
        <dbReference type="Proteomes" id="UP001515480"/>
    </source>
</evidence>
<proteinExistence type="predicted"/>
<protein>
    <recommendedName>
        <fullName evidence="4">Protein xylosyltransferase</fullName>
    </recommendedName>
</protein>
<evidence type="ECO:0008006" key="4">
    <source>
        <dbReference type="Google" id="ProtNLM"/>
    </source>
</evidence>
<name>A0AB34IPQ6_PRYPA</name>
<dbReference type="Proteomes" id="UP001515480">
    <property type="component" value="Unassembled WGS sequence"/>
</dbReference>
<comment type="caution">
    <text evidence="2">The sequence shown here is derived from an EMBL/GenBank/DDBJ whole genome shotgun (WGS) entry which is preliminary data.</text>
</comment>
<sequence>MVGKRRSTQANRTHGQSACGDRCTGTKLCEAPTLYAGGALPQAVRIAHCVVGVAHHRYGPNNWPIISEKMYEPMARWLDDLKRYNIQSDVFLHLDMALWPMSYPYYRKKRWIKTIVLGSESWREQIGSTPYSALNGTISALKPVSVVLHNATPYCKTHNCSCSETFPRWWEQVAKNQLCFDAVTRHELRLGFKYDYVTKMRSDYNFDEDGASAKVVASAVHASMQPMDLNDDVEDQLRTGSTNTEHYQTFLSNSTTRLVWDGQRLAPISSSGGASWRTSKQHKMGRIMKQARNTRHTVRLKRDSWSMRPATEADTQPSTVFIAPWGNGMCYAASDWFVLAPRRAAHAYFNFSADVTCGWLRCLRQRYNKPGYGQALNCMFNERLLLEWMLHLGIGLSALADQRRITLAHPWHVPFVHRPGGGCS</sequence>
<feature type="region of interest" description="Disordered" evidence="1">
    <location>
        <begin position="1"/>
        <end position="20"/>
    </location>
</feature>
<keyword evidence="3" id="KW-1185">Reference proteome</keyword>
<dbReference type="AlphaFoldDB" id="A0AB34IPQ6"/>
<accession>A0AB34IPQ6</accession>
<dbReference type="EMBL" id="JBGBPQ010000020">
    <property type="protein sequence ID" value="KAL1504000.1"/>
    <property type="molecule type" value="Genomic_DNA"/>
</dbReference>
<reference evidence="2 3" key="1">
    <citation type="journal article" date="2024" name="Science">
        <title>Giant polyketide synthase enzymes in the biosynthesis of giant marine polyether toxins.</title>
        <authorList>
            <person name="Fallon T.R."/>
            <person name="Shende V.V."/>
            <person name="Wierzbicki I.H."/>
            <person name="Pendleton A.L."/>
            <person name="Watervoot N.F."/>
            <person name="Auber R.P."/>
            <person name="Gonzalez D.J."/>
            <person name="Wisecaver J.H."/>
            <person name="Moore B.S."/>
        </authorList>
    </citation>
    <scope>NUCLEOTIDE SEQUENCE [LARGE SCALE GENOMIC DNA]</scope>
    <source>
        <strain evidence="2 3">12B1</strain>
    </source>
</reference>
<organism evidence="2 3">
    <name type="scientific">Prymnesium parvum</name>
    <name type="common">Toxic golden alga</name>
    <dbReference type="NCBI Taxonomy" id="97485"/>
    <lineage>
        <taxon>Eukaryota</taxon>
        <taxon>Haptista</taxon>
        <taxon>Haptophyta</taxon>
        <taxon>Prymnesiophyceae</taxon>
        <taxon>Prymnesiales</taxon>
        <taxon>Prymnesiaceae</taxon>
        <taxon>Prymnesium</taxon>
    </lineage>
</organism>
<evidence type="ECO:0000256" key="1">
    <source>
        <dbReference type="SAM" id="MobiDB-lite"/>
    </source>
</evidence>
<evidence type="ECO:0000313" key="2">
    <source>
        <dbReference type="EMBL" id="KAL1504000.1"/>
    </source>
</evidence>
<gene>
    <name evidence="2" type="ORF">AB1Y20_010415</name>
</gene>